<dbReference type="OrthoDB" id="3822725at2"/>
<gene>
    <name evidence="3" type="ORF">F9L07_20035</name>
    <name evidence="2" type="ORF">KR76_08210</name>
</gene>
<dbReference type="STRING" id="2045.KR76_08210"/>
<dbReference type="EMBL" id="CP009896">
    <property type="protein sequence ID" value="AIY16758.1"/>
    <property type="molecule type" value="Genomic_DNA"/>
</dbReference>
<keyword evidence="1" id="KW-0472">Membrane</keyword>
<keyword evidence="1" id="KW-0812">Transmembrane</keyword>
<reference evidence="2 4" key="1">
    <citation type="journal article" date="2015" name="Genome Announc.">
        <title>Complete Genome Sequence of Steroid-Transforming Nocardioides simplex VKM Ac-2033D.</title>
        <authorList>
            <person name="Shtratnikova V.Y."/>
            <person name="Schelkunov M.I."/>
            <person name="Pekov Y.A."/>
            <person name="Fokina V.V."/>
            <person name="Logacheva M.D."/>
            <person name="Sokolov S.L."/>
            <person name="Bragin E.Y."/>
            <person name="Ashapkin V.V."/>
            <person name="Donova M.V."/>
        </authorList>
    </citation>
    <scope>NUCLEOTIDE SEQUENCE [LARGE SCALE GENOMIC DNA]</scope>
    <source>
        <strain evidence="2 4">VKM Ac-2033D</strain>
    </source>
</reference>
<sequence>MSTPTPIPMLDVSGTPRTPITRLVGVEFRKAIDTRAGFWLATSILGLVLVVLMIFTLLVDGQKDFGDLLSVAGGVLGYFLPILVIMLVTSEQSQRNGLVTFTLEPQRSRVVAAKFLAGLCLAGTVMVLAVILAAAFTVLGALTGESPSWTIDGNLLFNGFVLANVIGILVGFAISMLVMNTPAGIVAYFAYSLILPSAAGILSALSSGFEKVAPWIEFNTAQMPLFSGDYQPSGQEWAQIATSGFIWLVVPLALGLMRLMRIEFK</sequence>
<keyword evidence="1" id="KW-1133">Transmembrane helix</keyword>
<keyword evidence="4" id="KW-1185">Reference proteome</keyword>
<evidence type="ECO:0000256" key="1">
    <source>
        <dbReference type="SAM" id="Phobius"/>
    </source>
</evidence>
<dbReference type="Proteomes" id="UP000449906">
    <property type="component" value="Unassembled WGS sequence"/>
</dbReference>
<dbReference type="EMBL" id="WBVM01000002">
    <property type="protein sequence ID" value="KAB2809328.1"/>
    <property type="molecule type" value="Genomic_DNA"/>
</dbReference>
<feature type="transmembrane region" description="Helical" evidence="1">
    <location>
        <begin position="111"/>
        <end position="136"/>
    </location>
</feature>
<protein>
    <submittedName>
        <fullName evidence="3">ABC transporter permease</fullName>
    </submittedName>
</protein>
<evidence type="ECO:0000313" key="2">
    <source>
        <dbReference type="EMBL" id="AIY16758.1"/>
    </source>
</evidence>
<evidence type="ECO:0000313" key="3">
    <source>
        <dbReference type="EMBL" id="KAB2809328.1"/>
    </source>
</evidence>
<evidence type="ECO:0000313" key="5">
    <source>
        <dbReference type="Proteomes" id="UP000449906"/>
    </source>
</evidence>
<feature type="transmembrane region" description="Helical" evidence="1">
    <location>
        <begin position="156"/>
        <end position="178"/>
    </location>
</feature>
<dbReference type="GeneID" id="96608904"/>
<dbReference type="AlphaFoldDB" id="A0A0A1DJH6"/>
<dbReference type="HOGENOM" id="CLU_996688_0_0_11"/>
<dbReference type="eggNOG" id="COG1277">
    <property type="taxonomic scope" value="Bacteria"/>
</dbReference>
<dbReference type="KEGG" id="psim:KR76_08210"/>
<dbReference type="RefSeq" id="WP_038677661.1">
    <property type="nucleotide sequence ID" value="NZ_BJMC01000017.1"/>
</dbReference>
<dbReference type="Proteomes" id="UP000030300">
    <property type="component" value="Chromosome"/>
</dbReference>
<proteinExistence type="predicted"/>
<name>A0A0A1DJH6_NOCSI</name>
<evidence type="ECO:0000313" key="4">
    <source>
        <dbReference type="Proteomes" id="UP000030300"/>
    </source>
</evidence>
<accession>A0A0A1DJH6</accession>
<organism evidence="2 4">
    <name type="scientific">Nocardioides simplex</name>
    <name type="common">Arthrobacter simplex</name>
    <dbReference type="NCBI Taxonomy" id="2045"/>
    <lineage>
        <taxon>Bacteria</taxon>
        <taxon>Bacillati</taxon>
        <taxon>Actinomycetota</taxon>
        <taxon>Actinomycetes</taxon>
        <taxon>Propionibacteriales</taxon>
        <taxon>Nocardioidaceae</taxon>
        <taxon>Pimelobacter</taxon>
    </lineage>
</organism>
<feature type="transmembrane region" description="Helical" evidence="1">
    <location>
        <begin position="185"/>
        <end position="205"/>
    </location>
</feature>
<reference evidence="3 5" key="2">
    <citation type="submission" date="2019-09" db="EMBL/GenBank/DDBJ databases">
        <title>Pimelobacter sp. isolated from Paulinella.</title>
        <authorList>
            <person name="Jeong S.E."/>
        </authorList>
    </citation>
    <scope>NUCLEOTIDE SEQUENCE [LARGE SCALE GENOMIC DNA]</scope>
    <source>
        <strain evidence="3 5">Pch-N</strain>
    </source>
</reference>
<feature type="transmembrane region" description="Helical" evidence="1">
    <location>
        <begin position="71"/>
        <end position="90"/>
    </location>
</feature>
<feature type="transmembrane region" description="Helical" evidence="1">
    <location>
        <begin position="38"/>
        <end position="59"/>
    </location>
</feature>
<feature type="transmembrane region" description="Helical" evidence="1">
    <location>
        <begin position="237"/>
        <end position="257"/>
    </location>
</feature>